<dbReference type="AlphaFoldDB" id="A0A816EX22"/>
<dbReference type="GO" id="GO:0061617">
    <property type="term" value="C:MICOS complex"/>
    <property type="evidence" value="ECO:0007669"/>
    <property type="project" value="UniProtKB-UniRule"/>
</dbReference>
<name>A0A816EX22_9BILA</name>
<dbReference type="OrthoDB" id="1916310at2759"/>
<dbReference type="InterPro" id="IPR007512">
    <property type="entry name" value="Mic10"/>
</dbReference>
<evidence type="ECO:0000256" key="3">
    <source>
        <dbReference type="ARBA" id="ARBA00006792"/>
    </source>
</evidence>
<organism evidence="11 13">
    <name type="scientific">Rotaria magnacalcarata</name>
    <dbReference type="NCBI Taxonomy" id="392030"/>
    <lineage>
        <taxon>Eukaryota</taxon>
        <taxon>Metazoa</taxon>
        <taxon>Spiralia</taxon>
        <taxon>Gnathifera</taxon>
        <taxon>Rotifera</taxon>
        <taxon>Eurotatoria</taxon>
        <taxon>Bdelloidea</taxon>
        <taxon>Philodinida</taxon>
        <taxon>Philodinidae</taxon>
        <taxon>Rotaria</taxon>
    </lineage>
</organism>
<evidence type="ECO:0000313" key="10">
    <source>
        <dbReference type="EMBL" id="CAF1086546.1"/>
    </source>
</evidence>
<evidence type="ECO:0000256" key="8">
    <source>
        <dbReference type="ARBA" id="ARBA00023136"/>
    </source>
</evidence>
<comment type="subcellular location">
    <subcellularLocation>
        <location evidence="2 9">Mitochondrion inner membrane</location>
        <topology evidence="2 9">Single-pass membrane protein</topology>
    </subcellularLocation>
</comment>
<evidence type="ECO:0000313" key="11">
    <source>
        <dbReference type="EMBL" id="CAF1658829.1"/>
    </source>
</evidence>
<accession>A0A816EX22</accession>
<evidence type="ECO:0000256" key="2">
    <source>
        <dbReference type="ARBA" id="ARBA00004434"/>
    </source>
</evidence>
<keyword evidence="7 9" id="KW-0496">Mitochondrion</keyword>
<keyword evidence="8" id="KW-0472">Membrane</keyword>
<dbReference type="PANTHER" id="PTHR21304">
    <property type="entry name" value="MICOS COMPLEX SUBUNIT MIC10"/>
    <property type="match status" value="1"/>
</dbReference>
<dbReference type="Proteomes" id="UP000663824">
    <property type="component" value="Unassembled WGS sequence"/>
</dbReference>
<dbReference type="Proteomes" id="UP000663855">
    <property type="component" value="Unassembled WGS sequence"/>
</dbReference>
<comment type="similarity">
    <text evidence="3 9">Belongs to the MICOS complex subunit Mic10 family.</text>
</comment>
<comment type="function">
    <text evidence="1 9">Component of the MICOS complex, a large protein complex of the mitochondrial inner membrane that plays crucial roles in the maintenance of crista junctions, inner membrane architecture, and formation of contact sites to the outer membrane.</text>
</comment>
<keyword evidence="6" id="KW-1133">Transmembrane helix</keyword>
<proteinExistence type="inferred from homology"/>
<evidence type="ECO:0000256" key="9">
    <source>
        <dbReference type="RuleBase" id="RU363011"/>
    </source>
</evidence>
<dbReference type="Pfam" id="PF04418">
    <property type="entry name" value="DUF543"/>
    <property type="match status" value="1"/>
</dbReference>
<dbReference type="PANTHER" id="PTHR21304:SF0">
    <property type="entry name" value="MICOS COMPLEX SUBUNIT MIC10"/>
    <property type="match status" value="1"/>
</dbReference>
<evidence type="ECO:0000313" key="12">
    <source>
        <dbReference type="EMBL" id="CAF2091212.1"/>
    </source>
</evidence>
<dbReference type="Proteomes" id="UP000663834">
    <property type="component" value="Unassembled WGS sequence"/>
</dbReference>
<reference evidence="11" key="1">
    <citation type="submission" date="2021-02" db="EMBL/GenBank/DDBJ databases">
        <authorList>
            <person name="Nowell W R."/>
        </authorList>
    </citation>
    <scope>NUCLEOTIDE SEQUENCE</scope>
</reference>
<gene>
    <name evidence="10" type="ORF">CJN711_LOCUS6459</name>
    <name evidence="11" type="ORF">KQP761_LOCUS31586</name>
    <name evidence="12" type="ORF">MBJ925_LOCUS20365</name>
</gene>
<evidence type="ECO:0000313" key="13">
    <source>
        <dbReference type="Proteomes" id="UP000663834"/>
    </source>
</evidence>
<keyword evidence="5 9" id="KW-0999">Mitochondrion inner membrane</keyword>
<dbReference type="EMBL" id="CAJNOW010017592">
    <property type="protein sequence ID" value="CAF1658829.1"/>
    <property type="molecule type" value="Genomic_DNA"/>
</dbReference>
<evidence type="ECO:0000256" key="6">
    <source>
        <dbReference type="ARBA" id="ARBA00022989"/>
    </source>
</evidence>
<evidence type="ECO:0000256" key="5">
    <source>
        <dbReference type="ARBA" id="ARBA00022792"/>
    </source>
</evidence>
<comment type="subunit">
    <text evidence="9">Component of the mitochondrial contact site and cristae organizing system (MICOS) complex.</text>
</comment>
<dbReference type="EMBL" id="CAJNRE010010467">
    <property type="protein sequence ID" value="CAF2091212.1"/>
    <property type="molecule type" value="Genomic_DNA"/>
</dbReference>
<dbReference type="EMBL" id="CAJNOV010002013">
    <property type="protein sequence ID" value="CAF1086546.1"/>
    <property type="molecule type" value="Genomic_DNA"/>
</dbReference>
<evidence type="ECO:0000256" key="1">
    <source>
        <dbReference type="ARBA" id="ARBA00002689"/>
    </source>
</evidence>
<keyword evidence="4" id="KW-0812">Transmembrane</keyword>
<evidence type="ECO:0000256" key="7">
    <source>
        <dbReference type="ARBA" id="ARBA00023128"/>
    </source>
</evidence>
<protein>
    <recommendedName>
        <fullName evidence="9">MICOS complex subunit MIC10</fullName>
    </recommendedName>
</protein>
<sequence length="95" mass="10564">MSTSNRSLSQDNANGEKWDQCLTDGILKTAFGLTWGIVFSALLFKRRPWPIIFGTGIGIGMGYSSCQNNLHSSNRHFISITRQDQQIPTTPSESE</sequence>
<comment type="caution">
    <text evidence="11">The sequence shown here is derived from an EMBL/GenBank/DDBJ whole genome shotgun (WGS) entry which is preliminary data.</text>
</comment>
<evidence type="ECO:0000256" key="4">
    <source>
        <dbReference type="ARBA" id="ARBA00022692"/>
    </source>
</evidence>